<accession>A0A5P9CPE8</accession>
<sequence>MEYLVEENILDLEAIHGHLNSQHKPLGAGYSDY</sequence>
<dbReference type="EMBL" id="CP045351">
    <property type="protein sequence ID" value="QFT27667.1"/>
    <property type="molecule type" value="Genomic_DNA"/>
</dbReference>
<keyword evidence="1" id="KW-0614">Plasmid</keyword>
<geneLocation type="plasmid" evidence="2">
    <name>pthaf100_a</name>
</geneLocation>
<keyword evidence="2" id="KW-1185">Reference proteome</keyword>
<organism evidence="1 2">
    <name type="scientific">Vibrio aquimaris</name>
    <dbReference type="NCBI Taxonomy" id="2587862"/>
    <lineage>
        <taxon>Bacteria</taxon>
        <taxon>Pseudomonadati</taxon>
        <taxon>Pseudomonadota</taxon>
        <taxon>Gammaproteobacteria</taxon>
        <taxon>Vibrionales</taxon>
        <taxon>Vibrionaceae</taxon>
        <taxon>Vibrio</taxon>
    </lineage>
</organism>
<reference evidence="1 2" key="1">
    <citation type="submission" date="2019-10" db="EMBL/GenBank/DDBJ databases">
        <title>Complete genome sequence of Vibrio sp. strain THAF100, isolated from non-filtered water from the water column of tank 6 of a marine aquarium containing stony-coral fragments. Water maintained at 26 degree C.</title>
        <authorList>
            <person name="Ruckert C."/>
            <person name="Franco A."/>
            <person name="Kalinowski J."/>
            <person name="Glaeser S."/>
        </authorList>
    </citation>
    <scope>NUCLEOTIDE SEQUENCE [LARGE SCALE GENOMIC DNA]</scope>
    <source>
        <strain evidence="1 2">THAF100</strain>
        <plasmid evidence="2">pthaf100_a</plasmid>
    </source>
</reference>
<name>A0A5P9CPE8_9VIBR</name>
<evidence type="ECO:0000313" key="1">
    <source>
        <dbReference type="EMBL" id="QFT27667.1"/>
    </source>
</evidence>
<protein>
    <submittedName>
        <fullName evidence="1">Uncharacterized protein</fullName>
    </submittedName>
</protein>
<dbReference type="KEGG" id="vaq:FIV01_14870"/>
<evidence type="ECO:0000313" key="2">
    <source>
        <dbReference type="Proteomes" id="UP000326936"/>
    </source>
</evidence>
<dbReference type="AlphaFoldDB" id="A0A5P9CPE8"/>
<dbReference type="Proteomes" id="UP000326936">
    <property type="component" value="Plasmid pTHAF100_a"/>
</dbReference>
<gene>
    <name evidence="1" type="ORF">FIV01_14870</name>
</gene>
<proteinExistence type="predicted"/>